<proteinExistence type="predicted"/>
<evidence type="ECO:0000256" key="2">
    <source>
        <dbReference type="ARBA" id="ARBA00023315"/>
    </source>
</evidence>
<protein>
    <submittedName>
        <fullName evidence="4">GNAT family N-acetyltransferase</fullName>
    </submittedName>
</protein>
<comment type="caution">
    <text evidence="4">The sequence shown here is derived from an EMBL/GenBank/DDBJ whole genome shotgun (WGS) entry which is preliminary data.</text>
</comment>
<dbReference type="Gene3D" id="3.40.630.30">
    <property type="match status" value="1"/>
</dbReference>
<dbReference type="EMBL" id="JACSQY010000011">
    <property type="protein sequence ID" value="MBD7909315.1"/>
    <property type="molecule type" value="Genomic_DNA"/>
</dbReference>
<evidence type="ECO:0000313" key="4">
    <source>
        <dbReference type="EMBL" id="MBD7909315.1"/>
    </source>
</evidence>
<evidence type="ECO:0000313" key="5">
    <source>
        <dbReference type="Proteomes" id="UP000659496"/>
    </source>
</evidence>
<evidence type="ECO:0000259" key="3">
    <source>
        <dbReference type="PROSITE" id="PS51186"/>
    </source>
</evidence>
<dbReference type="InterPro" id="IPR000182">
    <property type="entry name" value="GNAT_dom"/>
</dbReference>
<dbReference type="CDD" id="cd04301">
    <property type="entry name" value="NAT_SF"/>
    <property type="match status" value="1"/>
</dbReference>
<keyword evidence="2" id="KW-0012">Acyltransferase</keyword>
<evidence type="ECO:0000256" key="1">
    <source>
        <dbReference type="ARBA" id="ARBA00022679"/>
    </source>
</evidence>
<gene>
    <name evidence="4" type="ORF">H9659_13345</name>
</gene>
<feature type="domain" description="N-acetyltransferase" evidence="3">
    <location>
        <begin position="140"/>
        <end position="278"/>
    </location>
</feature>
<dbReference type="InterPro" id="IPR050832">
    <property type="entry name" value="Bact_Acetyltransf"/>
</dbReference>
<dbReference type="Proteomes" id="UP000659496">
    <property type="component" value="Unassembled WGS sequence"/>
</dbReference>
<dbReference type="RefSeq" id="WP_191691393.1">
    <property type="nucleotide sequence ID" value="NZ_JACSQY010000011.1"/>
</dbReference>
<keyword evidence="5" id="KW-1185">Reference proteome</keyword>
<dbReference type="PROSITE" id="PS51186">
    <property type="entry name" value="GNAT"/>
    <property type="match status" value="1"/>
</dbReference>
<dbReference type="PANTHER" id="PTHR43877:SF2">
    <property type="entry name" value="AMINOALKYLPHOSPHONATE N-ACETYLTRANSFERASE-RELATED"/>
    <property type="match status" value="1"/>
</dbReference>
<name>A0ABR8PMA9_9BACL</name>
<organism evidence="4 5">
    <name type="scientific">Sporosarcina gallistercoris</name>
    <dbReference type="NCBI Taxonomy" id="2762245"/>
    <lineage>
        <taxon>Bacteria</taxon>
        <taxon>Bacillati</taxon>
        <taxon>Bacillota</taxon>
        <taxon>Bacilli</taxon>
        <taxon>Bacillales</taxon>
        <taxon>Caryophanaceae</taxon>
        <taxon>Sporosarcina</taxon>
    </lineage>
</organism>
<sequence length="278" mass="32118">MLTVQQLEGIQHLQHQCEEHDQIELKLNWEMLRDRREESLDFFVWKENVLIAYLALYGFGSTVEVCGMVKPSERRNGHFSNLWMKAQQAIVEKGFTKVLFNAPGTSQSAKEWMAGQSCDYSFSEFHMHWNPKELADSKDIVLREATLEDKTFETALDAEAFSLSLEDAEAYYNQRLSRERERRYIIEVDGSPIGKIRVMRNPNESYLSGFAVLPECRGKGYGGQALQLVVKQEQSTGNIIKLDVETQNDNALKLYERIGFVQQERQDYYDVPLALLTK</sequence>
<dbReference type="PANTHER" id="PTHR43877">
    <property type="entry name" value="AMINOALKYLPHOSPHONATE N-ACETYLTRANSFERASE-RELATED-RELATED"/>
    <property type="match status" value="1"/>
</dbReference>
<dbReference type="InterPro" id="IPR016181">
    <property type="entry name" value="Acyl_CoA_acyltransferase"/>
</dbReference>
<keyword evidence="1" id="KW-0808">Transferase</keyword>
<reference evidence="4 5" key="1">
    <citation type="submission" date="2020-08" db="EMBL/GenBank/DDBJ databases">
        <title>A Genomic Blueprint of the Chicken Gut Microbiome.</title>
        <authorList>
            <person name="Gilroy R."/>
            <person name="Ravi A."/>
            <person name="Getino M."/>
            <person name="Pursley I."/>
            <person name="Horton D.L."/>
            <person name="Alikhan N.-F."/>
            <person name="Baker D."/>
            <person name="Gharbi K."/>
            <person name="Hall N."/>
            <person name="Watson M."/>
            <person name="Adriaenssens E.M."/>
            <person name="Foster-Nyarko E."/>
            <person name="Jarju S."/>
            <person name="Secka A."/>
            <person name="Antonio M."/>
            <person name="Oren A."/>
            <person name="Chaudhuri R."/>
            <person name="La Ragione R.M."/>
            <person name="Hildebrand F."/>
            <person name="Pallen M.J."/>
        </authorList>
    </citation>
    <scope>NUCLEOTIDE SEQUENCE [LARGE SCALE GENOMIC DNA]</scope>
    <source>
        <strain evidence="4 5">Sa3CUA8</strain>
    </source>
</reference>
<accession>A0ABR8PMA9</accession>
<dbReference type="SUPFAM" id="SSF55729">
    <property type="entry name" value="Acyl-CoA N-acyltransferases (Nat)"/>
    <property type="match status" value="2"/>
</dbReference>
<dbReference type="Pfam" id="PF00583">
    <property type="entry name" value="Acetyltransf_1"/>
    <property type="match status" value="1"/>
</dbReference>